<protein>
    <recommendedName>
        <fullName evidence="3">F-box domain-containing protein</fullName>
    </recommendedName>
</protein>
<organism evidence="1 2">
    <name type="scientific">Glomus cerebriforme</name>
    <dbReference type="NCBI Taxonomy" id="658196"/>
    <lineage>
        <taxon>Eukaryota</taxon>
        <taxon>Fungi</taxon>
        <taxon>Fungi incertae sedis</taxon>
        <taxon>Mucoromycota</taxon>
        <taxon>Glomeromycotina</taxon>
        <taxon>Glomeromycetes</taxon>
        <taxon>Glomerales</taxon>
        <taxon>Glomeraceae</taxon>
        <taxon>Glomus</taxon>
    </lineage>
</organism>
<dbReference type="EMBL" id="QKYT01000261">
    <property type="protein sequence ID" value="RIA88471.1"/>
    <property type="molecule type" value="Genomic_DNA"/>
</dbReference>
<sequence length="497" mass="58887">MDSLSPKYLLKIFENFTTGNYDHKTLHNCIFVNKQWSSLAISILWRNPLEIINNGYNGYNNKISIILIIKTYITCLPKESKDSFIKNGFQLSEEILRQASHDYPSHLQIINYQNFHLAIPFWIKENYHQKESNERIFCYYQLFDHIFKMLMNKCRKIYRIDLYDLQGSTKIIHFPLLPDSEKCLSNITEFYYKGKKHSDLMYILSQKCTQIKSFQLEDLDGSSTNNGLVQLFERQKVPLESLSVNTKNRIPLSIEDIIKKKENIDSIDKLKLSGCSRIFMVNCKNLKELDIDLNSDVRMGDSSWFPKLEKLRVTISYNNLNIVSDILKDHQNKIKYLHFRKNTHRIYNPQRYKEFSKFSENLIEYCPNLVVYEGPFFGFKIRKNLLLKFFRTCSNLEKLRFINFISDKTYKFDDILKSLSDDIPKKLNTLCLDSYWEFNAETLDVFLSGCKKRLTNKLKLEIPLERKSHGINLVLDKYVRKNVLFKEHIIVSTEKDV</sequence>
<evidence type="ECO:0000313" key="1">
    <source>
        <dbReference type="EMBL" id="RIA88471.1"/>
    </source>
</evidence>
<proteinExistence type="predicted"/>
<dbReference type="InterPro" id="IPR032675">
    <property type="entry name" value="LRR_dom_sf"/>
</dbReference>
<keyword evidence="2" id="KW-1185">Reference proteome</keyword>
<dbReference type="SUPFAM" id="SSF52047">
    <property type="entry name" value="RNI-like"/>
    <property type="match status" value="1"/>
</dbReference>
<gene>
    <name evidence="1" type="ORF">C1645_774739</name>
</gene>
<comment type="caution">
    <text evidence="1">The sequence shown here is derived from an EMBL/GenBank/DDBJ whole genome shotgun (WGS) entry which is preliminary data.</text>
</comment>
<name>A0A397SZZ4_9GLOM</name>
<dbReference type="AlphaFoldDB" id="A0A397SZZ4"/>
<reference evidence="1 2" key="1">
    <citation type="submission" date="2018-06" db="EMBL/GenBank/DDBJ databases">
        <title>Comparative genomics reveals the genomic features of Rhizophagus irregularis, R. cerebriforme, R. diaphanum and Gigaspora rosea, and their symbiotic lifestyle signature.</title>
        <authorList>
            <person name="Morin E."/>
            <person name="San Clemente H."/>
            <person name="Chen E.C.H."/>
            <person name="De La Providencia I."/>
            <person name="Hainaut M."/>
            <person name="Kuo A."/>
            <person name="Kohler A."/>
            <person name="Murat C."/>
            <person name="Tang N."/>
            <person name="Roy S."/>
            <person name="Loubradou J."/>
            <person name="Henrissat B."/>
            <person name="Grigoriev I.V."/>
            <person name="Corradi N."/>
            <person name="Roux C."/>
            <person name="Martin F.M."/>
        </authorList>
    </citation>
    <scope>NUCLEOTIDE SEQUENCE [LARGE SCALE GENOMIC DNA]</scope>
    <source>
        <strain evidence="1 2">DAOM 227022</strain>
    </source>
</reference>
<evidence type="ECO:0000313" key="2">
    <source>
        <dbReference type="Proteomes" id="UP000265703"/>
    </source>
</evidence>
<dbReference type="Proteomes" id="UP000265703">
    <property type="component" value="Unassembled WGS sequence"/>
</dbReference>
<dbReference type="OrthoDB" id="2306360at2759"/>
<dbReference type="Gene3D" id="3.80.10.10">
    <property type="entry name" value="Ribonuclease Inhibitor"/>
    <property type="match status" value="1"/>
</dbReference>
<evidence type="ECO:0008006" key="3">
    <source>
        <dbReference type="Google" id="ProtNLM"/>
    </source>
</evidence>
<accession>A0A397SZZ4</accession>